<feature type="region of interest" description="Disordered" evidence="4">
    <location>
        <begin position="1"/>
        <end position="86"/>
    </location>
</feature>
<proteinExistence type="inferred from homology"/>
<organism evidence="6 7">
    <name type="scientific">Aphanomyces stellatus</name>
    <dbReference type="NCBI Taxonomy" id="120398"/>
    <lineage>
        <taxon>Eukaryota</taxon>
        <taxon>Sar</taxon>
        <taxon>Stramenopiles</taxon>
        <taxon>Oomycota</taxon>
        <taxon>Saprolegniomycetes</taxon>
        <taxon>Saprolegniales</taxon>
        <taxon>Verrucalvaceae</taxon>
        <taxon>Aphanomyces</taxon>
    </lineage>
</organism>
<accession>A0A485KQK7</accession>
<dbReference type="PANTHER" id="PTHR31109">
    <property type="entry name" value="PROTEIN FAM207A"/>
    <property type="match status" value="1"/>
</dbReference>
<evidence type="ECO:0000256" key="4">
    <source>
        <dbReference type="SAM" id="MobiDB-lite"/>
    </source>
</evidence>
<dbReference type="GO" id="GO:0030686">
    <property type="term" value="C:90S preribosome"/>
    <property type="evidence" value="ECO:0007669"/>
    <property type="project" value="InterPro"/>
</dbReference>
<name>A0A485KQK7_9STRA</name>
<dbReference type="AlphaFoldDB" id="A0A485KQK7"/>
<evidence type="ECO:0000313" key="5">
    <source>
        <dbReference type="EMBL" id="KAF0699058.1"/>
    </source>
</evidence>
<feature type="compositionally biased region" description="Basic residues" evidence="4">
    <location>
        <begin position="1"/>
        <end position="11"/>
    </location>
</feature>
<evidence type="ECO:0000256" key="2">
    <source>
        <dbReference type="ARBA" id="ARBA00011022"/>
    </source>
</evidence>
<comment type="similarity">
    <text evidence="2">Belongs to the SLX9 family.</text>
</comment>
<gene>
    <name evidence="6" type="primary">Aste57867_10331</name>
    <name evidence="5" type="ORF">As57867_010291</name>
    <name evidence="6" type="ORF">ASTE57867_10331</name>
</gene>
<evidence type="ECO:0000256" key="3">
    <source>
        <dbReference type="ARBA" id="ARBA00023242"/>
    </source>
</evidence>
<protein>
    <submittedName>
        <fullName evidence="6">Aste57867_10331 protein</fullName>
    </submittedName>
</protein>
<dbReference type="GO" id="GO:0000462">
    <property type="term" value="P:maturation of SSU-rRNA from tricistronic rRNA transcript (SSU-rRNA, 5.8S rRNA, LSU-rRNA)"/>
    <property type="evidence" value="ECO:0007669"/>
    <property type="project" value="InterPro"/>
</dbReference>
<dbReference type="Proteomes" id="UP000332933">
    <property type="component" value="Unassembled WGS sequence"/>
</dbReference>
<comment type="subcellular location">
    <subcellularLocation>
        <location evidence="1">Nucleus</location>
        <location evidence="1">Nucleolus</location>
    </subcellularLocation>
</comment>
<dbReference type="GO" id="GO:0030688">
    <property type="term" value="C:preribosome, small subunit precursor"/>
    <property type="evidence" value="ECO:0007669"/>
    <property type="project" value="InterPro"/>
</dbReference>
<feature type="compositionally biased region" description="Basic and acidic residues" evidence="4">
    <location>
        <begin position="72"/>
        <end position="85"/>
    </location>
</feature>
<feature type="compositionally biased region" description="Acidic residues" evidence="4">
    <location>
        <begin position="24"/>
        <end position="39"/>
    </location>
</feature>
<dbReference type="OrthoDB" id="18703at2759"/>
<reference evidence="6 7" key="1">
    <citation type="submission" date="2019-03" db="EMBL/GenBank/DDBJ databases">
        <authorList>
            <person name="Gaulin E."/>
            <person name="Dumas B."/>
        </authorList>
    </citation>
    <scope>NUCLEOTIDE SEQUENCE [LARGE SCALE GENOMIC DNA]</scope>
    <source>
        <strain evidence="6">CBS 568.67</strain>
    </source>
</reference>
<evidence type="ECO:0000313" key="6">
    <source>
        <dbReference type="EMBL" id="VFT87205.1"/>
    </source>
</evidence>
<sequence>MGKVRKTKSYRQHQPAVPVVKEDRDEEDEQVEEPVEDTSNESALSRGQRKRMKRRDTFLKKMGMVQRTVSQKQKDAQKQKDEQKQNAKKKIYGMFGSLEDLQESLFSETAAPAQAAAAAVAATEPVKAGPVKQLTGKQKKRLAMHELGHLKAVHTHPAFQANPFAAIQMHLQNTVVNQNPQPPAAVASKKK</sequence>
<reference evidence="5" key="2">
    <citation type="submission" date="2019-06" db="EMBL/GenBank/DDBJ databases">
        <title>Genomics analysis of Aphanomyces spp. identifies a new class of oomycete effector associated with host adaptation.</title>
        <authorList>
            <person name="Gaulin E."/>
        </authorList>
    </citation>
    <scope>NUCLEOTIDE SEQUENCE</scope>
    <source>
        <strain evidence="5">CBS 578.67</strain>
    </source>
</reference>
<keyword evidence="7" id="KW-1185">Reference proteome</keyword>
<evidence type="ECO:0000256" key="1">
    <source>
        <dbReference type="ARBA" id="ARBA00004604"/>
    </source>
</evidence>
<keyword evidence="3" id="KW-0539">Nucleus</keyword>
<dbReference type="EMBL" id="CAADRA010005220">
    <property type="protein sequence ID" value="VFT87205.1"/>
    <property type="molecule type" value="Genomic_DNA"/>
</dbReference>
<dbReference type="Pfam" id="PF15341">
    <property type="entry name" value="SLX9"/>
    <property type="match status" value="1"/>
</dbReference>
<dbReference type="InterPro" id="IPR028160">
    <property type="entry name" value="Slx9-like"/>
</dbReference>
<dbReference type="GO" id="GO:0005730">
    <property type="term" value="C:nucleolus"/>
    <property type="evidence" value="ECO:0007669"/>
    <property type="project" value="UniProtKB-SubCell"/>
</dbReference>
<dbReference type="PANTHER" id="PTHR31109:SF2">
    <property type="entry name" value="RIBOSOME BIOGENESIS PROTEIN SLX9 HOMOLOG"/>
    <property type="match status" value="1"/>
</dbReference>
<evidence type="ECO:0000313" key="7">
    <source>
        <dbReference type="Proteomes" id="UP000332933"/>
    </source>
</evidence>
<dbReference type="EMBL" id="VJMH01005199">
    <property type="protein sequence ID" value="KAF0699058.1"/>
    <property type="molecule type" value="Genomic_DNA"/>
</dbReference>